<gene>
    <name evidence="4" type="ORF">AUJ29_00315</name>
</gene>
<feature type="domain" description="Pyruvate:ferredoxin oxidoreductase core" evidence="3">
    <location>
        <begin position="274"/>
        <end position="373"/>
    </location>
</feature>
<dbReference type="InterPro" id="IPR002880">
    <property type="entry name" value="Pyrv_Fd/Flavodoxin_OxRdtase_N"/>
</dbReference>
<evidence type="ECO:0008006" key="6">
    <source>
        <dbReference type="Google" id="ProtNLM"/>
    </source>
</evidence>
<protein>
    <recommendedName>
        <fullName evidence="6">Pyruvate ferredoxin oxidoreductase</fullName>
    </recommendedName>
</protein>
<dbReference type="SUPFAM" id="SSF52922">
    <property type="entry name" value="TK C-terminal domain-like"/>
    <property type="match status" value="1"/>
</dbReference>
<keyword evidence="1" id="KW-0560">Oxidoreductase</keyword>
<dbReference type="CDD" id="cd07034">
    <property type="entry name" value="TPP_PYR_PFOR_IOR-alpha_like"/>
    <property type="match status" value="1"/>
</dbReference>
<dbReference type="SUPFAM" id="SSF52518">
    <property type="entry name" value="Thiamin diphosphate-binding fold (THDP-binding)"/>
    <property type="match status" value="1"/>
</dbReference>
<dbReference type="InterPro" id="IPR050722">
    <property type="entry name" value="Pyruvate:ferred/Flavod_OxRd"/>
</dbReference>
<organism evidence="4 5">
    <name type="scientific">Candidatus Kuenenbacteria bacterium CG1_02_38_13</name>
    <dbReference type="NCBI Taxonomy" id="1805235"/>
    <lineage>
        <taxon>Bacteria</taxon>
        <taxon>Candidatus Kueneniibacteriota</taxon>
    </lineage>
</organism>
<dbReference type="Gene3D" id="3.40.50.920">
    <property type="match status" value="1"/>
</dbReference>
<sequence length="395" mass="43801">MPKTKPLQILEGSHAIALTVKNIAPAVISAYPITPQTHIVEDLAKFKADGEADYEYVRAESEFAAASIVLGASATGVRTYSATSSQGLLLMTEVIFNIAGLRLPLVMTCANRAVSAPINIWNDHSDVMVIRDSGWVLLFAENHQEAISQHIMAYKIAETTKIPVMVNVDGYVLTHSYEPAWIPDKKIIQKYLGEYQPTKGEYLDPNNPVTIGSFATPNDYMEIRQELHEDLLSSQKIIDKEYFNYQKLFETETGNNKIEDNGLIEYVGPKNPQAILVAMGSILGTIRATVKANKLEKKIGILKIRTYRPFPKEAITKIIMKTKNIAVIEKALSLGSEGPLTLDIKALLLNRAVKTKLQNYIVGLGGRDVTTQMIKKIISDIIKTKPSLKSKFVNK</sequence>
<evidence type="ECO:0000313" key="4">
    <source>
        <dbReference type="EMBL" id="OIO18218.1"/>
    </source>
</evidence>
<dbReference type="PANTHER" id="PTHR32154:SF0">
    <property type="entry name" value="PYRUVATE-FLAVODOXIN OXIDOREDUCTASE-RELATED"/>
    <property type="match status" value="1"/>
</dbReference>
<dbReference type="InterPro" id="IPR029061">
    <property type="entry name" value="THDP-binding"/>
</dbReference>
<dbReference type="AlphaFoldDB" id="A0A1J4U1F2"/>
<evidence type="ECO:0000259" key="3">
    <source>
        <dbReference type="Pfam" id="PF17147"/>
    </source>
</evidence>
<reference evidence="4 5" key="1">
    <citation type="journal article" date="2016" name="Environ. Microbiol.">
        <title>Genomic resolution of a cold subsurface aquifer community provides metabolic insights for novel microbes adapted to high CO concentrations.</title>
        <authorList>
            <person name="Probst A.J."/>
            <person name="Castelle C.J."/>
            <person name="Singh A."/>
            <person name="Brown C.T."/>
            <person name="Anantharaman K."/>
            <person name="Sharon I."/>
            <person name="Hug L.A."/>
            <person name="Burstein D."/>
            <person name="Emerson J.B."/>
            <person name="Thomas B.C."/>
            <person name="Banfield J.F."/>
        </authorList>
    </citation>
    <scope>NUCLEOTIDE SEQUENCE [LARGE SCALE GENOMIC DNA]</scope>
    <source>
        <strain evidence="4">CG1_02_38_13</strain>
    </source>
</reference>
<dbReference type="Gene3D" id="3.40.50.970">
    <property type="match status" value="1"/>
</dbReference>
<evidence type="ECO:0000313" key="5">
    <source>
        <dbReference type="Proteomes" id="UP000182465"/>
    </source>
</evidence>
<name>A0A1J4U1F2_9BACT</name>
<dbReference type="EMBL" id="MNVB01000009">
    <property type="protein sequence ID" value="OIO18218.1"/>
    <property type="molecule type" value="Genomic_DNA"/>
</dbReference>
<dbReference type="FunFam" id="3.40.50.970:FF:000012">
    <property type="entry name" value="Pyruvate:ferredoxin (Flavodoxin) oxidoreductase"/>
    <property type="match status" value="1"/>
</dbReference>
<proteinExistence type="predicted"/>
<dbReference type="GO" id="GO:0006979">
    <property type="term" value="P:response to oxidative stress"/>
    <property type="evidence" value="ECO:0007669"/>
    <property type="project" value="TreeGrafter"/>
</dbReference>
<dbReference type="Pfam" id="PF01855">
    <property type="entry name" value="POR_N"/>
    <property type="match status" value="1"/>
</dbReference>
<dbReference type="Proteomes" id="UP000182465">
    <property type="component" value="Unassembled WGS sequence"/>
</dbReference>
<dbReference type="InterPro" id="IPR009014">
    <property type="entry name" value="Transketo_C/PFOR_II"/>
</dbReference>
<comment type="caution">
    <text evidence="4">The sequence shown here is derived from an EMBL/GenBank/DDBJ whole genome shotgun (WGS) entry which is preliminary data.</text>
</comment>
<dbReference type="GO" id="GO:0016491">
    <property type="term" value="F:oxidoreductase activity"/>
    <property type="evidence" value="ECO:0007669"/>
    <property type="project" value="UniProtKB-KW"/>
</dbReference>
<feature type="domain" description="Pyruvate flavodoxin/ferredoxin oxidoreductase pyrimidine binding" evidence="2">
    <location>
        <begin position="21"/>
        <end position="240"/>
    </location>
</feature>
<evidence type="ECO:0000259" key="2">
    <source>
        <dbReference type="Pfam" id="PF01855"/>
    </source>
</evidence>
<dbReference type="PANTHER" id="PTHR32154">
    <property type="entry name" value="PYRUVATE-FLAVODOXIN OXIDOREDUCTASE-RELATED"/>
    <property type="match status" value="1"/>
</dbReference>
<dbReference type="Pfam" id="PF17147">
    <property type="entry name" value="PFOR_II"/>
    <property type="match status" value="1"/>
</dbReference>
<dbReference type="InterPro" id="IPR033412">
    <property type="entry name" value="PFOR_II"/>
</dbReference>
<accession>A0A1J4U1F2</accession>
<evidence type="ECO:0000256" key="1">
    <source>
        <dbReference type="ARBA" id="ARBA00023002"/>
    </source>
</evidence>